<accession>A0A0F9JNG5</accession>
<organism evidence="1">
    <name type="scientific">marine sediment metagenome</name>
    <dbReference type="NCBI Taxonomy" id="412755"/>
    <lineage>
        <taxon>unclassified sequences</taxon>
        <taxon>metagenomes</taxon>
        <taxon>ecological metagenomes</taxon>
    </lineage>
</organism>
<comment type="caution">
    <text evidence="1">The sequence shown here is derived from an EMBL/GenBank/DDBJ whole genome shotgun (WGS) entry which is preliminary data.</text>
</comment>
<dbReference type="AlphaFoldDB" id="A0A0F9JNG5"/>
<dbReference type="EMBL" id="LAZR01017421">
    <property type="protein sequence ID" value="KKM00493.1"/>
    <property type="molecule type" value="Genomic_DNA"/>
</dbReference>
<evidence type="ECO:0000313" key="1">
    <source>
        <dbReference type="EMBL" id="KKM00493.1"/>
    </source>
</evidence>
<gene>
    <name evidence="1" type="ORF">LCGC14_1803850</name>
</gene>
<name>A0A0F9JNG5_9ZZZZ</name>
<protein>
    <submittedName>
        <fullName evidence="1">Uncharacterized protein</fullName>
    </submittedName>
</protein>
<reference evidence="1" key="1">
    <citation type="journal article" date="2015" name="Nature">
        <title>Complex archaea that bridge the gap between prokaryotes and eukaryotes.</title>
        <authorList>
            <person name="Spang A."/>
            <person name="Saw J.H."/>
            <person name="Jorgensen S.L."/>
            <person name="Zaremba-Niedzwiedzka K."/>
            <person name="Martijn J."/>
            <person name="Lind A.E."/>
            <person name="van Eijk R."/>
            <person name="Schleper C."/>
            <person name="Guy L."/>
            <person name="Ettema T.J."/>
        </authorList>
    </citation>
    <scope>NUCLEOTIDE SEQUENCE</scope>
</reference>
<sequence length="87" mass="9936">MVEIAISTSISMPIELYVKIEDFAKRQTPPCKFSPAVQLLVVRGIAYSALLKYEQEHKDDKDKAKDLYVLLNKFKDIEIDGQTAIFD</sequence>
<proteinExistence type="predicted"/>